<name>A0A9P3HJP7_9FUNG</name>
<evidence type="ECO:0000313" key="2">
    <source>
        <dbReference type="EMBL" id="GJJ77773.1"/>
    </source>
</evidence>
<evidence type="ECO:0000313" key="3">
    <source>
        <dbReference type="Proteomes" id="UP000827284"/>
    </source>
</evidence>
<sequence length="140" mass="16111">MQKPEESYTVQPQAPSPAYQQYGQQSPPTVVQQYNQQYPPPMNQQQTSPQHQYYQQQPQAPNGQQPQYNQQPQQPTVMTYQRNDALIAQYQKEIQDNQIGCSDIAWFICCGPFALICCLPKYNAQQRAQTNLSIELAKVN</sequence>
<dbReference type="Proteomes" id="UP000827284">
    <property type="component" value="Unassembled WGS sequence"/>
</dbReference>
<feature type="region of interest" description="Disordered" evidence="1">
    <location>
        <begin position="1"/>
        <end position="76"/>
    </location>
</feature>
<proteinExistence type="predicted"/>
<protein>
    <submittedName>
        <fullName evidence="2">Uncharacterized protein</fullName>
    </submittedName>
</protein>
<reference evidence="2" key="1">
    <citation type="submission" date="2021-11" db="EMBL/GenBank/DDBJ databases">
        <authorList>
            <person name="Herlambang A."/>
            <person name="Guo Y."/>
            <person name="Takashima Y."/>
            <person name="Nishizawa T."/>
        </authorList>
    </citation>
    <scope>NUCLEOTIDE SEQUENCE</scope>
    <source>
        <strain evidence="2">E1425</strain>
    </source>
</reference>
<dbReference type="EMBL" id="BQFW01000014">
    <property type="protein sequence ID" value="GJJ77773.1"/>
    <property type="molecule type" value="Genomic_DNA"/>
</dbReference>
<accession>A0A9P3HJP7</accession>
<evidence type="ECO:0000256" key="1">
    <source>
        <dbReference type="SAM" id="MobiDB-lite"/>
    </source>
</evidence>
<keyword evidence="3" id="KW-1185">Reference proteome</keyword>
<reference evidence="2" key="2">
    <citation type="journal article" date="2022" name="Microbiol. Resour. Announc.">
        <title>Whole-Genome Sequence of Entomortierella parvispora E1425, a Mucoromycotan Fungus Associated with Burkholderiaceae-Related Endosymbiotic Bacteria.</title>
        <authorList>
            <person name="Herlambang A."/>
            <person name="Guo Y."/>
            <person name="Takashima Y."/>
            <person name="Narisawa K."/>
            <person name="Ohta H."/>
            <person name="Nishizawa T."/>
        </authorList>
    </citation>
    <scope>NUCLEOTIDE SEQUENCE</scope>
    <source>
        <strain evidence="2">E1425</strain>
    </source>
</reference>
<feature type="compositionally biased region" description="Low complexity" evidence="1">
    <location>
        <begin position="11"/>
        <end position="75"/>
    </location>
</feature>
<comment type="caution">
    <text evidence="2">The sequence shown here is derived from an EMBL/GenBank/DDBJ whole genome shotgun (WGS) entry which is preliminary data.</text>
</comment>
<gene>
    <name evidence="2" type="ORF">EMPS_10132</name>
</gene>
<organism evidence="2 3">
    <name type="scientific">Entomortierella parvispora</name>
    <dbReference type="NCBI Taxonomy" id="205924"/>
    <lineage>
        <taxon>Eukaryota</taxon>
        <taxon>Fungi</taxon>
        <taxon>Fungi incertae sedis</taxon>
        <taxon>Mucoromycota</taxon>
        <taxon>Mortierellomycotina</taxon>
        <taxon>Mortierellomycetes</taxon>
        <taxon>Mortierellales</taxon>
        <taxon>Mortierellaceae</taxon>
        <taxon>Entomortierella</taxon>
    </lineage>
</organism>
<dbReference type="OrthoDB" id="2277094at2759"/>
<dbReference type="AlphaFoldDB" id="A0A9P3HJP7"/>